<dbReference type="GO" id="GO:0005524">
    <property type="term" value="F:ATP binding"/>
    <property type="evidence" value="ECO:0007669"/>
    <property type="project" value="UniProtKB-KW"/>
</dbReference>
<dbReference type="FunFam" id="3.40.50.620:FF:000444">
    <property type="entry name" value="Adenine nucleotide alpha hydrolases-like protein"/>
    <property type="match status" value="1"/>
</dbReference>
<evidence type="ECO:0000313" key="8">
    <source>
        <dbReference type="Proteomes" id="UP000076874"/>
    </source>
</evidence>
<dbReference type="STRING" id="1081102.A0A162MQS0"/>
<comment type="catalytic activity">
    <reaction evidence="5">
        <text>diphthine-[translation elongation factor 2] + NH4(+) + ATP = diphthamide-[translation elongation factor 2] + AMP + diphosphate + H(+)</text>
        <dbReference type="Rhea" id="RHEA:19753"/>
        <dbReference type="Rhea" id="RHEA-COMP:10172"/>
        <dbReference type="Rhea" id="RHEA-COMP:10174"/>
        <dbReference type="ChEBI" id="CHEBI:15378"/>
        <dbReference type="ChEBI" id="CHEBI:16692"/>
        <dbReference type="ChEBI" id="CHEBI:28938"/>
        <dbReference type="ChEBI" id="CHEBI:30616"/>
        <dbReference type="ChEBI" id="CHEBI:33019"/>
        <dbReference type="ChEBI" id="CHEBI:82696"/>
        <dbReference type="ChEBI" id="CHEBI:456215"/>
        <dbReference type="EC" id="6.3.1.14"/>
    </reaction>
</comment>
<dbReference type="PANTHER" id="PTHR12196">
    <property type="entry name" value="DOMAIN OF UNKNOWN FUNCTION 71 DUF71 -CONTAINING PROTEIN"/>
    <property type="match status" value="1"/>
</dbReference>
<keyword evidence="7" id="KW-0067">ATP-binding</keyword>
<feature type="compositionally biased region" description="Gly residues" evidence="6">
    <location>
        <begin position="109"/>
        <end position="124"/>
    </location>
</feature>
<dbReference type="InterPro" id="IPR002761">
    <property type="entry name" value="Diphthami_syn_dom"/>
</dbReference>
<proteinExistence type="predicted"/>
<feature type="region of interest" description="Disordered" evidence="6">
    <location>
        <begin position="825"/>
        <end position="847"/>
    </location>
</feature>
<evidence type="ECO:0000256" key="3">
    <source>
        <dbReference type="ARBA" id="ARBA00029814"/>
    </source>
</evidence>
<dbReference type="Gene3D" id="3.40.50.620">
    <property type="entry name" value="HUPs"/>
    <property type="match status" value="1"/>
</dbReference>
<organism evidence="7 8">
    <name type="scientific">Niveomyces insectorum RCEF 264</name>
    <dbReference type="NCBI Taxonomy" id="1081102"/>
    <lineage>
        <taxon>Eukaryota</taxon>
        <taxon>Fungi</taxon>
        <taxon>Dikarya</taxon>
        <taxon>Ascomycota</taxon>
        <taxon>Pezizomycotina</taxon>
        <taxon>Sordariomycetes</taxon>
        <taxon>Hypocreomycetidae</taxon>
        <taxon>Hypocreales</taxon>
        <taxon>Cordycipitaceae</taxon>
        <taxon>Niveomyces</taxon>
    </lineage>
</organism>
<dbReference type="EC" id="6.3.1.14" evidence="1"/>
<dbReference type="Gene3D" id="3.90.1490.10">
    <property type="entry name" value="putative n-type atp pyrophosphatase, domain 2"/>
    <property type="match status" value="1"/>
</dbReference>
<evidence type="ECO:0000256" key="4">
    <source>
        <dbReference type="ARBA" id="ARBA00031552"/>
    </source>
</evidence>
<dbReference type="SUPFAM" id="SSF52402">
    <property type="entry name" value="Adenine nucleotide alpha hydrolases-like"/>
    <property type="match status" value="1"/>
</dbReference>
<sequence>MAASSALNVIALISGGKDSFFSLLHCLAHGHRVVALANLHPAPDHGDADTDTDPAEVEDEEEDLNSFMYQTVGHRVIPLYAAATGLPVYRQPIVGRAVQHGRDYAPPGGENGSGGSGDGEGDGSGATTTDDPDETESMTVLLRRVMAAHPDANAVCAGALLSNYQRTRVESVAARLGLVALAYLWQYPRLPFSSWSSAAALLEGQSSAAVATATYLDDLAAAGFDARIVKVASGGLDETLLWTNVASPGGRQRLQHALARLGLVGPPGGGEIGGGGGGASLLGEGGEYETLVVDGPAVLFRGGSLAVAEADRLVVQEGGGSAWLQIRNATVVAKAPTASTHRGAAAAASAPHALHAPHVRQPDLLDPRFADVFLATKDSNDDDRIEGLDKTAMPAPALALAPQLGHPTQLATWCVVPEPSSSSSSSTSMSVADATRSIVDQIRSRLARHSLTSPTRSIVRTLVVLRRMRDFPAVNAVYATLFSDAPNPPARVTIAAASSDDGDGADGGRDVAVFLSVLTEPAAAGRQGLHVQSRSYWAPANIGPYSQAISMPANRLTGSDTDTKPGSHLDDGGPRIVFVAGQIPLVPASMELPNRAVETTAEAQVAARARATSDTVRTAISASSSATTPASFAFNATLALQHLWRIGAEMNVQWWTSAVAYVPRQQRGNRGEGRDALLSLPDKAVLVAQAWRAAHSWRPTTEGEDDDEHSDGPDLWDRKYDSRYALFSTADEADGAGIPPLPDWSVLAAEGGPHSASTATRSHAHNIPPVFLAEVEELPRAAPVEWHAQAGFGHVAPGSLRAGWVNGGKSEDDGAKVYQTVVQAASPRDDDAHEDKPGSSSSSGNENGRILAQTVYAWPCPVEHQSQSLGQVLLARWRGSEHGAKPDVIYADRGVVGVGAGTLPLVPCASLWGPSGERLAAVAVYTEQRGGA</sequence>
<dbReference type="GO" id="GO:0017178">
    <property type="term" value="F:diphthine-ammonia ligase activity"/>
    <property type="evidence" value="ECO:0007669"/>
    <property type="project" value="UniProtKB-EC"/>
</dbReference>
<accession>A0A162MQS0</accession>
<dbReference type="OrthoDB" id="686384at2759"/>
<evidence type="ECO:0000256" key="1">
    <source>
        <dbReference type="ARBA" id="ARBA00012089"/>
    </source>
</evidence>
<dbReference type="InterPro" id="IPR014729">
    <property type="entry name" value="Rossmann-like_a/b/a_fold"/>
</dbReference>
<dbReference type="AlphaFoldDB" id="A0A162MQS0"/>
<gene>
    <name evidence="7" type="ORF">SPI_00814</name>
</gene>
<dbReference type="Proteomes" id="UP000076874">
    <property type="component" value="Unassembled WGS sequence"/>
</dbReference>
<dbReference type="SUPFAM" id="SSF55298">
    <property type="entry name" value="YjgF-like"/>
    <property type="match status" value="2"/>
</dbReference>
<feature type="compositionally biased region" description="Basic and acidic residues" evidence="6">
    <location>
        <begin position="827"/>
        <end position="837"/>
    </location>
</feature>
<evidence type="ECO:0000256" key="5">
    <source>
        <dbReference type="ARBA" id="ARBA00048108"/>
    </source>
</evidence>
<dbReference type="Gene3D" id="3.30.1330.40">
    <property type="entry name" value="RutC-like"/>
    <property type="match status" value="2"/>
</dbReference>
<name>A0A162MQS0_9HYPO</name>
<dbReference type="CDD" id="cd01994">
    <property type="entry name" value="AANH_PF0828-like"/>
    <property type="match status" value="1"/>
</dbReference>
<protein>
    <recommendedName>
        <fullName evidence="2">Diphthine--ammonia ligase</fullName>
        <ecNumber evidence="1">6.3.1.14</ecNumber>
    </recommendedName>
    <alternativeName>
        <fullName evidence="3">Diphthamide synthase</fullName>
    </alternativeName>
    <alternativeName>
        <fullName evidence="4">Diphthamide synthetase</fullName>
    </alternativeName>
</protein>
<keyword evidence="7" id="KW-0547">Nucleotide-binding</keyword>
<keyword evidence="8" id="KW-1185">Reference proteome</keyword>
<dbReference type="InterPro" id="IPR035959">
    <property type="entry name" value="RutC-like_sf"/>
</dbReference>
<dbReference type="PANTHER" id="PTHR12196:SF2">
    <property type="entry name" value="DIPHTHINE--AMMONIA LIGASE"/>
    <property type="match status" value="1"/>
</dbReference>
<evidence type="ECO:0000256" key="6">
    <source>
        <dbReference type="SAM" id="MobiDB-lite"/>
    </source>
</evidence>
<dbReference type="EMBL" id="AZHD01000001">
    <property type="protein sequence ID" value="OAA68619.1"/>
    <property type="molecule type" value="Genomic_DNA"/>
</dbReference>
<evidence type="ECO:0000313" key="7">
    <source>
        <dbReference type="EMBL" id="OAA68619.1"/>
    </source>
</evidence>
<feature type="region of interest" description="Disordered" evidence="6">
    <location>
        <begin position="100"/>
        <end position="135"/>
    </location>
</feature>
<evidence type="ECO:0000256" key="2">
    <source>
        <dbReference type="ARBA" id="ARBA00018426"/>
    </source>
</evidence>
<comment type="caution">
    <text evidence="7">The sequence shown here is derived from an EMBL/GenBank/DDBJ whole genome shotgun (WGS) entry which is preliminary data.</text>
</comment>
<dbReference type="GO" id="GO:0017183">
    <property type="term" value="P:protein histidyl modification to diphthamide"/>
    <property type="evidence" value="ECO:0007669"/>
    <property type="project" value="TreeGrafter"/>
</dbReference>
<reference evidence="7 8" key="1">
    <citation type="journal article" date="2016" name="Genome Biol. Evol.">
        <title>Divergent and convergent evolution of fungal pathogenicity.</title>
        <authorList>
            <person name="Shang Y."/>
            <person name="Xiao G."/>
            <person name="Zheng P."/>
            <person name="Cen K."/>
            <person name="Zhan S."/>
            <person name="Wang C."/>
        </authorList>
    </citation>
    <scope>NUCLEOTIDE SEQUENCE [LARGE SCALE GENOMIC DNA]</scope>
    <source>
        <strain evidence="7 8">RCEF 264</strain>
    </source>
</reference>
<dbReference type="InterPro" id="IPR030662">
    <property type="entry name" value="DPH6/MJ0570"/>
</dbReference>
<dbReference type="CDD" id="cd06156">
    <property type="entry name" value="eu_AANH_C_2"/>
    <property type="match status" value="1"/>
</dbReference>